<keyword evidence="5 7" id="KW-1133">Transmembrane helix</keyword>
<organism evidence="9 10">
    <name type="scientific">Candidatus Vogelbacteria bacterium CG10_big_fil_rev_8_21_14_0_10_51_16</name>
    <dbReference type="NCBI Taxonomy" id="1975045"/>
    <lineage>
        <taxon>Bacteria</taxon>
        <taxon>Candidatus Vogeliibacteriota</taxon>
    </lineage>
</organism>
<evidence type="ECO:0000256" key="4">
    <source>
        <dbReference type="ARBA" id="ARBA00022692"/>
    </source>
</evidence>
<comment type="similarity">
    <text evidence="2">Belongs to the MgtC/SapB family.</text>
</comment>
<feature type="transmembrane region" description="Helical" evidence="7">
    <location>
        <begin position="72"/>
        <end position="89"/>
    </location>
</feature>
<dbReference type="GO" id="GO:0005886">
    <property type="term" value="C:plasma membrane"/>
    <property type="evidence" value="ECO:0007669"/>
    <property type="project" value="UniProtKB-SubCell"/>
</dbReference>
<protein>
    <recommendedName>
        <fullName evidence="8">MgtC/SapB/SrpB/YhiD N-terminal domain-containing protein</fullName>
    </recommendedName>
</protein>
<reference evidence="9 10" key="1">
    <citation type="submission" date="2017-09" db="EMBL/GenBank/DDBJ databases">
        <title>Depth-based differentiation of microbial function through sediment-hosted aquifers and enrichment of novel symbionts in the deep terrestrial subsurface.</title>
        <authorList>
            <person name="Probst A.J."/>
            <person name="Ladd B."/>
            <person name="Jarett J.K."/>
            <person name="Geller-Mcgrath D.E."/>
            <person name="Sieber C.M."/>
            <person name="Emerson J.B."/>
            <person name="Anantharaman K."/>
            <person name="Thomas B.C."/>
            <person name="Malmstrom R."/>
            <person name="Stieglmeier M."/>
            <person name="Klingl A."/>
            <person name="Woyke T."/>
            <person name="Ryan C.M."/>
            <person name="Banfield J.F."/>
        </authorList>
    </citation>
    <scope>NUCLEOTIDE SEQUENCE [LARGE SCALE GENOMIC DNA]</scope>
    <source>
        <strain evidence="9">CG10_big_fil_rev_8_21_14_0_10_51_16</strain>
    </source>
</reference>
<dbReference type="Proteomes" id="UP000228767">
    <property type="component" value="Unassembled WGS sequence"/>
</dbReference>
<evidence type="ECO:0000259" key="8">
    <source>
        <dbReference type="Pfam" id="PF02308"/>
    </source>
</evidence>
<dbReference type="InterPro" id="IPR003416">
    <property type="entry name" value="MgtC/SapB/SrpB/YhiD_fam"/>
</dbReference>
<feature type="transmembrane region" description="Helical" evidence="7">
    <location>
        <begin position="132"/>
        <end position="152"/>
    </location>
</feature>
<comment type="caution">
    <text evidence="9">The sequence shown here is derived from an EMBL/GenBank/DDBJ whole genome shotgun (WGS) entry which is preliminary data.</text>
</comment>
<evidence type="ECO:0000256" key="7">
    <source>
        <dbReference type="SAM" id="Phobius"/>
    </source>
</evidence>
<evidence type="ECO:0000256" key="1">
    <source>
        <dbReference type="ARBA" id="ARBA00004651"/>
    </source>
</evidence>
<evidence type="ECO:0000256" key="3">
    <source>
        <dbReference type="ARBA" id="ARBA00022475"/>
    </source>
</evidence>
<feature type="transmembrane region" description="Helical" evidence="7">
    <location>
        <begin position="181"/>
        <end position="201"/>
    </location>
</feature>
<evidence type="ECO:0000256" key="6">
    <source>
        <dbReference type="ARBA" id="ARBA00023136"/>
    </source>
</evidence>
<accession>A0A2H0REG0</accession>
<feature type="domain" description="MgtC/SapB/SrpB/YhiD N-terminal" evidence="8">
    <location>
        <begin position="76"/>
        <end position="202"/>
    </location>
</feature>
<evidence type="ECO:0000313" key="10">
    <source>
        <dbReference type="Proteomes" id="UP000228767"/>
    </source>
</evidence>
<dbReference type="EMBL" id="PCYI01000017">
    <property type="protein sequence ID" value="PIR44883.1"/>
    <property type="molecule type" value="Genomic_DNA"/>
</dbReference>
<name>A0A2H0REG0_9BACT</name>
<evidence type="ECO:0000256" key="5">
    <source>
        <dbReference type="ARBA" id="ARBA00022989"/>
    </source>
</evidence>
<gene>
    <name evidence="9" type="ORF">COV10_02295</name>
</gene>
<sequence>MPGAPGGRQTDVVESRRGARTVFMYPSISVSKIFSLCTNPKLLYCYQLLSAIRHLLSTIYMEIQIVSGTLDVFLRLLVALMLGAFVGVQRSLAHKTAGMRTYALISMASSVLVIFGELLLQHYTGSGQGDPTRIIAGIVQGVGFVGAGMIIFRDHHINGLTTAVGLWVATTIGMASGLGLYGIALIITILTLFVFSVMWFLEEKVVEIVDEHSN</sequence>
<comment type="subcellular location">
    <subcellularLocation>
        <location evidence="1">Cell membrane</location>
        <topology evidence="1">Multi-pass membrane protein</topology>
    </subcellularLocation>
</comment>
<dbReference type="AlphaFoldDB" id="A0A2H0REG0"/>
<feature type="transmembrane region" description="Helical" evidence="7">
    <location>
        <begin position="101"/>
        <end position="120"/>
    </location>
</feature>
<dbReference type="InterPro" id="IPR049177">
    <property type="entry name" value="MgtC_SapB_SrpB_YhiD_N"/>
</dbReference>
<keyword evidence="3" id="KW-1003">Cell membrane</keyword>
<keyword evidence="4 7" id="KW-0812">Transmembrane</keyword>
<evidence type="ECO:0000256" key="2">
    <source>
        <dbReference type="ARBA" id="ARBA00009298"/>
    </source>
</evidence>
<keyword evidence="6 7" id="KW-0472">Membrane</keyword>
<dbReference type="PANTHER" id="PTHR33778">
    <property type="entry name" value="PROTEIN MGTC"/>
    <property type="match status" value="1"/>
</dbReference>
<dbReference type="PRINTS" id="PR01837">
    <property type="entry name" value="MGTCSAPBPROT"/>
</dbReference>
<proteinExistence type="inferred from homology"/>
<evidence type="ECO:0000313" key="9">
    <source>
        <dbReference type="EMBL" id="PIR44883.1"/>
    </source>
</evidence>
<dbReference type="PANTHER" id="PTHR33778:SF1">
    <property type="entry name" value="MAGNESIUM TRANSPORTER YHID-RELATED"/>
    <property type="match status" value="1"/>
</dbReference>
<dbReference type="Pfam" id="PF02308">
    <property type="entry name" value="MgtC"/>
    <property type="match status" value="1"/>
</dbReference>